<dbReference type="InterPro" id="IPR050187">
    <property type="entry name" value="Lipid_Phosphate_FormReg"/>
</dbReference>
<dbReference type="GO" id="GO:0016301">
    <property type="term" value="F:kinase activity"/>
    <property type="evidence" value="ECO:0007669"/>
    <property type="project" value="UniProtKB-KW"/>
</dbReference>
<keyword evidence="3 6" id="KW-0418">Kinase</keyword>
<dbReference type="InterPro" id="IPR045540">
    <property type="entry name" value="YegS/DAGK_C"/>
</dbReference>
<evidence type="ECO:0000256" key="1">
    <source>
        <dbReference type="ARBA" id="ARBA00022679"/>
    </source>
</evidence>
<organism evidence="6 7">
    <name type="scientific">Ramlibacter monticola</name>
    <dbReference type="NCBI Taxonomy" id="1926872"/>
    <lineage>
        <taxon>Bacteria</taxon>
        <taxon>Pseudomonadati</taxon>
        <taxon>Pseudomonadota</taxon>
        <taxon>Betaproteobacteria</taxon>
        <taxon>Burkholderiales</taxon>
        <taxon>Comamonadaceae</taxon>
        <taxon>Ramlibacter</taxon>
    </lineage>
</organism>
<comment type="caution">
    <text evidence="6">The sequence shown here is derived from an EMBL/GenBank/DDBJ whole genome shotgun (WGS) entry which is preliminary data.</text>
</comment>
<accession>A0A937CWJ6</accession>
<dbReference type="Gene3D" id="3.40.50.10330">
    <property type="entry name" value="Probable inorganic polyphosphate/atp-NAD kinase, domain 1"/>
    <property type="match status" value="1"/>
</dbReference>
<reference evidence="6 7" key="1">
    <citation type="journal article" date="2017" name="Int. J. Syst. Evol. Microbiol.">
        <title>Ramlibacter monticola sp. nov., isolated from forest soil.</title>
        <authorList>
            <person name="Chaudhary D.K."/>
            <person name="Kim J."/>
        </authorList>
    </citation>
    <scope>NUCLEOTIDE SEQUENCE [LARGE SCALE GENOMIC DNA]</scope>
    <source>
        <strain evidence="6 7">KACC 19175</strain>
    </source>
</reference>
<evidence type="ECO:0000256" key="3">
    <source>
        <dbReference type="ARBA" id="ARBA00022777"/>
    </source>
</evidence>
<dbReference type="SUPFAM" id="SSF111331">
    <property type="entry name" value="NAD kinase/diacylglycerol kinase-like"/>
    <property type="match status" value="1"/>
</dbReference>
<gene>
    <name evidence="6" type="ORF">JJ685_25495</name>
</gene>
<dbReference type="GO" id="GO:0005524">
    <property type="term" value="F:ATP binding"/>
    <property type="evidence" value="ECO:0007669"/>
    <property type="project" value="UniProtKB-KW"/>
</dbReference>
<evidence type="ECO:0000313" key="6">
    <source>
        <dbReference type="EMBL" id="MBL0394519.1"/>
    </source>
</evidence>
<dbReference type="Pfam" id="PF19279">
    <property type="entry name" value="YegS_C"/>
    <property type="match status" value="1"/>
</dbReference>
<dbReference type="EMBL" id="JAEQNE010000008">
    <property type="protein sequence ID" value="MBL0394519.1"/>
    <property type="molecule type" value="Genomic_DNA"/>
</dbReference>
<protein>
    <submittedName>
        <fullName evidence="6">Sphingosine kinase</fullName>
    </submittedName>
</protein>
<dbReference type="PROSITE" id="PS50146">
    <property type="entry name" value="DAGK"/>
    <property type="match status" value="1"/>
</dbReference>
<dbReference type="Proteomes" id="UP000599109">
    <property type="component" value="Unassembled WGS sequence"/>
</dbReference>
<name>A0A937CWJ6_9BURK</name>
<keyword evidence="4" id="KW-0067">ATP-binding</keyword>
<evidence type="ECO:0000259" key="5">
    <source>
        <dbReference type="PROSITE" id="PS50146"/>
    </source>
</evidence>
<evidence type="ECO:0000313" key="7">
    <source>
        <dbReference type="Proteomes" id="UP000599109"/>
    </source>
</evidence>
<dbReference type="SMART" id="SM00046">
    <property type="entry name" value="DAGKc"/>
    <property type="match status" value="1"/>
</dbReference>
<dbReference type="PANTHER" id="PTHR12358">
    <property type="entry name" value="SPHINGOSINE KINASE"/>
    <property type="match status" value="1"/>
</dbReference>
<dbReference type="InterPro" id="IPR001206">
    <property type="entry name" value="Diacylglycerol_kinase_cat_dom"/>
</dbReference>
<dbReference type="Gene3D" id="2.60.200.40">
    <property type="match status" value="1"/>
</dbReference>
<dbReference type="RefSeq" id="WP_201677184.1">
    <property type="nucleotide sequence ID" value="NZ_JAEQNE010000008.1"/>
</dbReference>
<sequence length="308" mass="33066">MDSSAQARTRALVLLNARSGTGCGPERGEEIAGLFARSGMEAEVVLARADEDFRSAMDRARAAGTRLVVAGGGDGTQAAVASHLAGTEGVQGVLPLGTLNHFAKDLGIPLELEDAVRTIAGGRELAVDVGEVNGRIFINNSSLGLYPEIVRERERQRMRLGKGKWRALASASLHATQRPHRIAVRIESEDGAQARRTPFVFVGNNRYTMEGFGIGERESLQGGELVLYMGRRSGRLALVQLALRALLKRLDQAGDFEVVTGAGFVISTSDPRMRVATDGEITMMDTPLHYRIRPGALRVMVPQPPAAA</sequence>
<dbReference type="InterPro" id="IPR017438">
    <property type="entry name" value="ATP-NAD_kinase_N"/>
</dbReference>
<keyword evidence="2" id="KW-0547">Nucleotide-binding</keyword>
<dbReference type="AlphaFoldDB" id="A0A937CWJ6"/>
<dbReference type="InterPro" id="IPR016064">
    <property type="entry name" value="NAD/diacylglycerol_kinase_sf"/>
</dbReference>
<feature type="domain" description="DAGKc" evidence="5">
    <location>
        <begin position="6"/>
        <end position="136"/>
    </location>
</feature>
<proteinExistence type="predicted"/>
<dbReference type="Pfam" id="PF00781">
    <property type="entry name" value="DAGK_cat"/>
    <property type="match status" value="1"/>
</dbReference>
<evidence type="ECO:0000256" key="2">
    <source>
        <dbReference type="ARBA" id="ARBA00022741"/>
    </source>
</evidence>
<keyword evidence="7" id="KW-1185">Reference proteome</keyword>
<dbReference type="PANTHER" id="PTHR12358:SF54">
    <property type="entry name" value="SPHINGOSINE KINASE RELATED PROTEIN"/>
    <property type="match status" value="1"/>
</dbReference>
<keyword evidence="1" id="KW-0808">Transferase</keyword>
<evidence type="ECO:0000256" key="4">
    <source>
        <dbReference type="ARBA" id="ARBA00022840"/>
    </source>
</evidence>